<keyword evidence="1 3" id="KW-0560">Oxidoreductase</keyword>
<dbReference type="EMBL" id="CP040332">
    <property type="protein sequence ID" value="QCS44944.1"/>
    <property type="molecule type" value="Genomic_DNA"/>
</dbReference>
<comment type="similarity">
    <text evidence="3">Belongs to the D-isomer specific 2-hydroxyacid dehydrogenase family.</text>
</comment>
<feature type="domain" description="D-isomer specific 2-hydroxyacid dehydrogenase NAD-binding" evidence="5">
    <location>
        <begin position="111"/>
        <end position="284"/>
    </location>
</feature>
<evidence type="ECO:0000256" key="1">
    <source>
        <dbReference type="ARBA" id="ARBA00023002"/>
    </source>
</evidence>
<dbReference type="InterPro" id="IPR029753">
    <property type="entry name" value="D-isomer_DH_CS"/>
</dbReference>
<dbReference type="InterPro" id="IPR036291">
    <property type="entry name" value="NAD(P)-bd_dom_sf"/>
</dbReference>
<name>A0A4P8WNB2_9EURY</name>
<dbReference type="AlphaFoldDB" id="A0A4P8WNB2"/>
<dbReference type="SUPFAM" id="SSF52283">
    <property type="entry name" value="Formate/glycerate dehydrogenase catalytic domain-like"/>
    <property type="match status" value="1"/>
</dbReference>
<dbReference type="GO" id="GO:0051287">
    <property type="term" value="F:NAD binding"/>
    <property type="evidence" value="ECO:0007669"/>
    <property type="project" value="InterPro"/>
</dbReference>
<geneLocation type="plasmid" evidence="7">
    <name>pnve414</name>
</geneLocation>
<dbReference type="Gene3D" id="3.40.50.720">
    <property type="entry name" value="NAD(P)-binding Rossmann-like Domain"/>
    <property type="match status" value="2"/>
</dbReference>
<feature type="domain" description="D-isomer specific 2-hydroxyacid dehydrogenase catalytic" evidence="4">
    <location>
        <begin position="26"/>
        <end position="311"/>
    </location>
</feature>
<protein>
    <submittedName>
        <fullName evidence="6">D-2-hydroxyacid dehydrogenase</fullName>
    </submittedName>
</protein>
<dbReference type="KEGG" id="nvr:FEJ81_21940"/>
<dbReference type="FunFam" id="3.40.50.720:FF:000363">
    <property type="entry name" value="D-isomer specific 2-hydroxyacid dehydrogenase"/>
    <property type="match status" value="1"/>
</dbReference>
<evidence type="ECO:0000313" key="6">
    <source>
        <dbReference type="EMBL" id="QCS44944.1"/>
    </source>
</evidence>
<dbReference type="PROSITE" id="PS00671">
    <property type="entry name" value="D_2_HYDROXYACID_DH_3"/>
    <property type="match status" value="1"/>
</dbReference>
<dbReference type="SUPFAM" id="SSF51735">
    <property type="entry name" value="NAD(P)-binding Rossmann-fold domains"/>
    <property type="match status" value="1"/>
</dbReference>
<dbReference type="PANTHER" id="PTHR43333">
    <property type="entry name" value="2-HACID_DH_C DOMAIN-CONTAINING PROTEIN"/>
    <property type="match status" value="1"/>
</dbReference>
<sequence length="318" mass="35159">MTNEHNVLVLHQVPHQGSPSDVASAISDRIESIEIETANDYNDALDRISRADIVVSRRLDSTLLESAEKLRWVQALSAGVGSYDLDQLQREDIVLTNASGVHSVPIAEQVLGYMLTFERNLHEGIRRQNAREWRHYRAGELRGKTVGIIGLGEIGQEIARVTDALGMTAIGTKRTPEELSHVREVYGPDETLTVVGKADYVVIACPLTAETEGLIDGRALDSMKPDAVLVNVGRGKVVDEDALLYALRKGQIGGAALDVQAEEPLPTDSPLWNLSNVIITPHMAGATPHYWDRCAEIFAENYDRFTADKWEEMRNRIV</sequence>
<evidence type="ECO:0000259" key="5">
    <source>
        <dbReference type="Pfam" id="PF02826"/>
    </source>
</evidence>
<dbReference type="GeneID" id="40267994"/>
<gene>
    <name evidence="6" type="ORF">FEJ81_21940</name>
</gene>
<dbReference type="GO" id="GO:0016616">
    <property type="term" value="F:oxidoreductase activity, acting on the CH-OH group of donors, NAD or NADP as acceptor"/>
    <property type="evidence" value="ECO:0007669"/>
    <property type="project" value="InterPro"/>
</dbReference>
<reference evidence="7" key="1">
    <citation type="submission" date="2019-05" db="EMBL/GenBank/DDBJ databases">
        <title>Genome sequence and methylation pattern of the halophilic Archaeon Natrinema versiforme BOL5-4.</title>
        <authorList>
            <person name="DasSarma P."/>
            <person name="Anton B.P."/>
            <person name="DasSarma S.L."/>
            <person name="Martinez F.L."/>
            <person name="Guzman D."/>
            <person name="Roberts R.J."/>
            <person name="DasSarma S."/>
        </authorList>
    </citation>
    <scope>NUCLEOTIDE SEQUENCE [LARGE SCALE GENOMIC DNA]</scope>
    <source>
        <strain evidence="7">BOL5-4</strain>
        <plasmid evidence="7">pnve414</plasmid>
    </source>
</reference>
<keyword evidence="6" id="KW-0614">Plasmid</keyword>
<evidence type="ECO:0000313" key="7">
    <source>
        <dbReference type="Proteomes" id="UP000302218"/>
    </source>
</evidence>
<dbReference type="PANTHER" id="PTHR43333:SF1">
    <property type="entry name" value="D-ISOMER SPECIFIC 2-HYDROXYACID DEHYDROGENASE NAD-BINDING DOMAIN-CONTAINING PROTEIN"/>
    <property type="match status" value="1"/>
</dbReference>
<evidence type="ECO:0000256" key="3">
    <source>
        <dbReference type="RuleBase" id="RU003719"/>
    </source>
</evidence>
<keyword evidence="2" id="KW-0520">NAD</keyword>
<proteinExistence type="inferred from homology"/>
<dbReference type="Proteomes" id="UP000302218">
    <property type="component" value="Plasmid pNVE414"/>
</dbReference>
<dbReference type="RefSeq" id="WP_138247334.1">
    <property type="nucleotide sequence ID" value="NZ_CP040332.1"/>
</dbReference>
<dbReference type="Pfam" id="PF02826">
    <property type="entry name" value="2-Hacid_dh_C"/>
    <property type="match status" value="1"/>
</dbReference>
<dbReference type="OrthoDB" id="168224at2157"/>
<dbReference type="InterPro" id="IPR006139">
    <property type="entry name" value="D-isomer_2_OHA_DH_cat_dom"/>
</dbReference>
<evidence type="ECO:0000256" key="2">
    <source>
        <dbReference type="ARBA" id="ARBA00023027"/>
    </source>
</evidence>
<accession>A0A4P8WNB2</accession>
<dbReference type="InterPro" id="IPR006140">
    <property type="entry name" value="D-isomer_DH_NAD-bd"/>
</dbReference>
<organism evidence="6 7">
    <name type="scientific">Natrinema versiforme</name>
    <dbReference type="NCBI Taxonomy" id="88724"/>
    <lineage>
        <taxon>Archaea</taxon>
        <taxon>Methanobacteriati</taxon>
        <taxon>Methanobacteriota</taxon>
        <taxon>Stenosarchaea group</taxon>
        <taxon>Halobacteria</taxon>
        <taxon>Halobacteriales</taxon>
        <taxon>Natrialbaceae</taxon>
        <taxon>Natrinema</taxon>
    </lineage>
</organism>
<dbReference type="Pfam" id="PF00389">
    <property type="entry name" value="2-Hacid_dh"/>
    <property type="match status" value="1"/>
</dbReference>
<dbReference type="CDD" id="cd05300">
    <property type="entry name" value="2-Hacid_dh_1"/>
    <property type="match status" value="1"/>
</dbReference>
<evidence type="ECO:0000259" key="4">
    <source>
        <dbReference type="Pfam" id="PF00389"/>
    </source>
</evidence>